<protein>
    <submittedName>
        <fullName evidence="1">Uncharacterized protein</fullName>
    </submittedName>
</protein>
<dbReference type="EMBL" id="BGPR01007050">
    <property type="protein sequence ID" value="GBN23875.1"/>
    <property type="molecule type" value="Genomic_DNA"/>
</dbReference>
<dbReference type="Proteomes" id="UP000499080">
    <property type="component" value="Unassembled WGS sequence"/>
</dbReference>
<name>A0A4Y2M9T8_ARAVE</name>
<dbReference type="AlphaFoldDB" id="A0A4Y2M9T8"/>
<comment type="caution">
    <text evidence="1">The sequence shown here is derived from an EMBL/GenBank/DDBJ whole genome shotgun (WGS) entry which is preliminary data.</text>
</comment>
<sequence>MVLSRQSNTRSLHSMVRRQPRCTSMRVAKQYLDRCTSNGARKAHSIADLPMAQSPAIPDRCTSMVPIAKAIPRSLHFNGAQSPAHTAIAALQW</sequence>
<accession>A0A4Y2M9T8</accession>
<gene>
    <name evidence="1" type="ORF">AVEN_105892_1</name>
</gene>
<organism evidence="1 2">
    <name type="scientific">Araneus ventricosus</name>
    <name type="common">Orbweaver spider</name>
    <name type="synonym">Epeira ventricosa</name>
    <dbReference type="NCBI Taxonomy" id="182803"/>
    <lineage>
        <taxon>Eukaryota</taxon>
        <taxon>Metazoa</taxon>
        <taxon>Ecdysozoa</taxon>
        <taxon>Arthropoda</taxon>
        <taxon>Chelicerata</taxon>
        <taxon>Arachnida</taxon>
        <taxon>Araneae</taxon>
        <taxon>Araneomorphae</taxon>
        <taxon>Entelegynae</taxon>
        <taxon>Araneoidea</taxon>
        <taxon>Araneidae</taxon>
        <taxon>Araneus</taxon>
    </lineage>
</organism>
<evidence type="ECO:0000313" key="2">
    <source>
        <dbReference type="Proteomes" id="UP000499080"/>
    </source>
</evidence>
<proteinExistence type="predicted"/>
<reference evidence="1 2" key="1">
    <citation type="journal article" date="2019" name="Sci. Rep.">
        <title>Orb-weaving spider Araneus ventricosus genome elucidates the spidroin gene catalogue.</title>
        <authorList>
            <person name="Kono N."/>
            <person name="Nakamura H."/>
            <person name="Ohtoshi R."/>
            <person name="Moran D.A.P."/>
            <person name="Shinohara A."/>
            <person name="Yoshida Y."/>
            <person name="Fujiwara M."/>
            <person name="Mori M."/>
            <person name="Tomita M."/>
            <person name="Arakawa K."/>
        </authorList>
    </citation>
    <scope>NUCLEOTIDE SEQUENCE [LARGE SCALE GENOMIC DNA]</scope>
</reference>
<evidence type="ECO:0000313" key="1">
    <source>
        <dbReference type="EMBL" id="GBN23875.1"/>
    </source>
</evidence>
<keyword evidence="2" id="KW-1185">Reference proteome</keyword>